<dbReference type="EMBL" id="SPQC01000019">
    <property type="protein sequence ID" value="TFU22339.1"/>
    <property type="molecule type" value="Genomic_DNA"/>
</dbReference>
<keyword evidence="3 6" id="KW-0812">Transmembrane</keyword>
<feature type="transmembrane region" description="Helical" evidence="6">
    <location>
        <begin position="146"/>
        <end position="170"/>
    </location>
</feature>
<dbReference type="Pfam" id="PF01810">
    <property type="entry name" value="LysE"/>
    <property type="match status" value="1"/>
</dbReference>
<feature type="transmembrane region" description="Helical" evidence="6">
    <location>
        <begin position="39"/>
        <end position="59"/>
    </location>
</feature>
<dbReference type="GO" id="GO:0015171">
    <property type="term" value="F:amino acid transmembrane transporter activity"/>
    <property type="evidence" value="ECO:0007669"/>
    <property type="project" value="TreeGrafter"/>
</dbReference>
<keyword evidence="4 6" id="KW-1133">Transmembrane helix</keyword>
<evidence type="ECO:0000256" key="6">
    <source>
        <dbReference type="SAM" id="Phobius"/>
    </source>
</evidence>
<evidence type="ECO:0000256" key="2">
    <source>
        <dbReference type="ARBA" id="ARBA00022475"/>
    </source>
</evidence>
<dbReference type="Proteomes" id="UP000297951">
    <property type="component" value="Unassembled WGS sequence"/>
</dbReference>
<dbReference type="InterPro" id="IPR001123">
    <property type="entry name" value="LeuE-type"/>
</dbReference>
<accession>A0A4Y9F611</accession>
<dbReference type="GO" id="GO:0005886">
    <property type="term" value="C:plasma membrane"/>
    <property type="evidence" value="ECO:0007669"/>
    <property type="project" value="UniProtKB-SubCell"/>
</dbReference>
<keyword evidence="5 6" id="KW-0472">Membrane</keyword>
<protein>
    <submittedName>
        <fullName evidence="7">Amino acid transporter</fullName>
    </submittedName>
</protein>
<keyword evidence="2" id="KW-1003">Cell membrane</keyword>
<organism evidence="7 8">
    <name type="scientific">Rothia nasimurium</name>
    <dbReference type="NCBI Taxonomy" id="85336"/>
    <lineage>
        <taxon>Bacteria</taxon>
        <taxon>Bacillati</taxon>
        <taxon>Actinomycetota</taxon>
        <taxon>Actinomycetes</taxon>
        <taxon>Micrococcales</taxon>
        <taxon>Micrococcaceae</taxon>
        <taxon>Rothia</taxon>
    </lineage>
</organism>
<sequence length="202" mass="21717">MLPHVLFGIGTSLSLIVAIGAQNAYVLKQGIIGKFIWPIAIFCILSDALLIGLGVLGIGSLADSAAWVLEILRWGGGAFLVLYGAMAAKRALRPSTMKVTSEDSGPQTLGRALLIAAAMTYLNPHTYLDTFVLIGGIAAQQGDYRWLFYVGTVTGSAIWFTLLASCSRFLRPVFASPRAWRVLDAGIAALMFFLAYKVMFGH</sequence>
<proteinExistence type="predicted"/>
<comment type="subcellular location">
    <subcellularLocation>
        <location evidence="1">Cell membrane</location>
        <topology evidence="1">Multi-pass membrane protein</topology>
    </subcellularLocation>
</comment>
<dbReference type="OrthoDB" id="5638726at2"/>
<evidence type="ECO:0000256" key="3">
    <source>
        <dbReference type="ARBA" id="ARBA00022692"/>
    </source>
</evidence>
<reference evidence="7 8" key="1">
    <citation type="submission" date="2019-03" db="EMBL/GenBank/DDBJ databases">
        <title>Diversity of the mouse oral microbiome.</title>
        <authorList>
            <person name="Joseph S."/>
            <person name="Aduse-Opoku J."/>
            <person name="Curtis M."/>
            <person name="Wade W."/>
            <person name="Hashim A."/>
        </authorList>
    </citation>
    <scope>NUCLEOTIDE SEQUENCE [LARGE SCALE GENOMIC DNA]</scope>
    <source>
        <strain evidence="8">irhom_31</strain>
    </source>
</reference>
<dbReference type="PANTHER" id="PTHR30086:SF20">
    <property type="entry name" value="ARGININE EXPORTER PROTEIN ARGO-RELATED"/>
    <property type="match status" value="1"/>
</dbReference>
<feature type="transmembrane region" description="Helical" evidence="6">
    <location>
        <begin position="71"/>
        <end position="88"/>
    </location>
</feature>
<feature type="transmembrane region" description="Helical" evidence="6">
    <location>
        <begin position="182"/>
        <end position="200"/>
    </location>
</feature>
<dbReference type="AlphaFoldDB" id="A0A4Y9F611"/>
<feature type="transmembrane region" description="Helical" evidence="6">
    <location>
        <begin position="6"/>
        <end position="27"/>
    </location>
</feature>
<evidence type="ECO:0000256" key="5">
    <source>
        <dbReference type="ARBA" id="ARBA00023136"/>
    </source>
</evidence>
<evidence type="ECO:0000313" key="7">
    <source>
        <dbReference type="EMBL" id="TFU22339.1"/>
    </source>
</evidence>
<name>A0A4Y9F611_9MICC</name>
<evidence type="ECO:0000256" key="1">
    <source>
        <dbReference type="ARBA" id="ARBA00004651"/>
    </source>
</evidence>
<comment type="caution">
    <text evidence="7">The sequence shown here is derived from an EMBL/GenBank/DDBJ whole genome shotgun (WGS) entry which is preliminary data.</text>
</comment>
<dbReference type="PANTHER" id="PTHR30086">
    <property type="entry name" value="ARGININE EXPORTER PROTEIN ARGO"/>
    <property type="match status" value="1"/>
</dbReference>
<gene>
    <name evidence="7" type="ORF">E4U03_06585</name>
</gene>
<evidence type="ECO:0000313" key="8">
    <source>
        <dbReference type="Proteomes" id="UP000297951"/>
    </source>
</evidence>
<evidence type="ECO:0000256" key="4">
    <source>
        <dbReference type="ARBA" id="ARBA00022989"/>
    </source>
</evidence>